<dbReference type="RefSeq" id="WP_124143652.1">
    <property type="nucleotide sequence ID" value="NZ_CAWOKI010000359.1"/>
</dbReference>
<keyword evidence="2" id="KW-1185">Reference proteome</keyword>
<dbReference type="EMBL" id="RCBY01000115">
    <property type="protein sequence ID" value="RQH36665.1"/>
    <property type="molecule type" value="Genomic_DNA"/>
</dbReference>
<comment type="caution">
    <text evidence="1">The sequence shown here is derived from an EMBL/GenBank/DDBJ whole genome shotgun (WGS) entry which is preliminary data.</text>
</comment>
<dbReference type="InterPro" id="IPR029063">
    <property type="entry name" value="SAM-dependent_MTases_sf"/>
</dbReference>
<sequence>MTSFSDARQYAPATERNRSFILEVLQRVLPPTGNILEIASGTGEHSVFFSPHLQPRQWFPSDPNPMLRESIVAWQQHSPSDNLHSPLDIDVRESVWAVEKEGTEIAAIVNINMIHISPWSTCLGLMAGAGRLLPKDGVLYLYGPYKQGGEHTTPSNQSFDESLRSQDPEWGVRNLEDVIAVAEKEGLRFVEVVEMPANNLSVIFHKN</sequence>
<reference evidence="1 2" key="1">
    <citation type="journal article" date="2018" name="ACS Chem. Biol.">
        <title>Ketoreductase domain dysfunction expands chemodiversity: malyngamide biosynthesis in the cyanobacterium Okeania hirsuta.</title>
        <authorList>
            <person name="Moss N.A."/>
            <person name="Leao T."/>
            <person name="Rankin M."/>
            <person name="McCullough T.M."/>
            <person name="Qu P."/>
            <person name="Korobeynikov A."/>
            <person name="Smith J.L."/>
            <person name="Gerwick L."/>
            <person name="Gerwick W.H."/>
        </authorList>
    </citation>
    <scope>NUCLEOTIDE SEQUENCE [LARGE SCALE GENOMIC DNA]</scope>
    <source>
        <strain evidence="1 2">PAB10Feb10-1</strain>
    </source>
</reference>
<dbReference type="PANTHER" id="PTHR20974:SF0">
    <property type="entry name" value="UPF0585 PROTEIN CG18661"/>
    <property type="match status" value="1"/>
</dbReference>
<dbReference type="PANTHER" id="PTHR20974">
    <property type="entry name" value="UPF0585 PROTEIN CG18661"/>
    <property type="match status" value="1"/>
</dbReference>
<protein>
    <submittedName>
        <fullName evidence="1">DUF938 domain-containing protein</fullName>
    </submittedName>
</protein>
<proteinExistence type="predicted"/>
<accession>A0A3N6Q0S8</accession>
<name>A0A3N6Q0S8_9CYAN</name>
<dbReference type="AlphaFoldDB" id="A0A3N6Q0S8"/>
<dbReference type="Gene3D" id="3.40.50.150">
    <property type="entry name" value="Vaccinia Virus protein VP39"/>
    <property type="match status" value="1"/>
</dbReference>
<dbReference type="SUPFAM" id="SSF53335">
    <property type="entry name" value="S-adenosyl-L-methionine-dependent methyltransferases"/>
    <property type="match status" value="1"/>
</dbReference>
<dbReference type="Pfam" id="PF06080">
    <property type="entry name" value="DUF938"/>
    <property type="match status" value="1"/>
</dbReference>
<evidence type="ECO:0000313" key="2">
    <source>
        <dbReference type="Proteomes" id="UP000269154"/>
    </source>
</evidence>
<dbReference type="Proteomes" id="UP000269154">
    <property type="component" value="Unassembled WGS sequence"/>
</dbReference>
<dbReference type="OrthoDB" id="450870at2"/>
<dbReference type="InterPro" id="IPR010342">
    <property type="entry name" value="DUF938"/>
</dbReference>
<organism evidence="1 2">
    <name type="scientific">Okeania hirsuta</name>
    <dbReference type="NCBI Taxonomy" id="1458930"/>
    <lineage>
        <taxon>Bacteria</taxon>
        <taxon>Bacillati</taxon>
        <taxon>Cyanobacteriota</taxon>
        <taxon>Cyanophyceae</taxon>
        <taxon>Oscillatoriophycideae</taxon>
        <taxon>Oscillatoriales</taxon>
        <taxon>Microcoleaceae</taxon>
        <taxon>Okeania</taxon>
    </lineage>
</organism>
<gene>
    <name evidence="1" type="ORF">D5R40_19025</name>
</gene>
<evidence type="ECO:0000313" key="1">
    <source>
        <dbReference type="EMBL" id="RQH36665.1"/>
    </source>
</evidence>